<dbReference type="RefSeq" id="WP_129725305.1">
    <property type="nucleotide sequence ID" value="NZ_LR215036.1"/>
</dbReference>
<dbReference type="PROSITE" id="PS50830">
    <property type="entry name" value="TNASE_3"/>
    <property type="match status" value="1"/>
</dbReference>
<name>A0A449B1K3_9BACT</name>
<dbReference type="EMBL" id="LR215036">
    <property type="protein sequence ID" value="VEU74480.1"/>
    <property type="molecule type" value="Genomic_DNA"/>
</dbReference>
<evidence type="ECO:0000313" key="4">
    <source>
        <dbReference type="Proteomes" id="UP000290985"/>
    </source>
</evidence>
<feature type="signal peptide" evidence="1">
    <location>
        <begin position="1"/>
        <end position="24"/>
    </location>
</feature>
<accession>A0A449B1K3</accession>
<sequence length="470" mass="54267">MKIFNKFFSFYLSSSLVLFPASLAVSCSGISEQKGPQLPKLKNNKLDFSLKKLGSSENYRFDYNKTKMDEYINYGSEKFLNKSEKNNYLSKRKVQYRNAWDRAFQEAKNKFQIDINKEISKNISFDKLSSFSLNLDQIHNLPENKIFDFLGTKVKLKLSNYFFTFKDKGYLEPNLESNEVKKRISNLQKQRKFIIIVSFNFTISVDDKNISDFTLEVKKETEIELKKTLGEFYDQLIVNLNELPQININWDAPEIKNTYFDGVIANEADGDTYTIMVTDNHNNNSVKIGDRVKVRLSGIDTPEKAVDKQQASAFEQSFALLSSKFVSQLMNNKLNNGIKVGDKLRVGFSSGIDTFLRTLGDVFFGDKYQYSYNLSIVSEGYTLPYINNAGWQNNINVQNTYENILYPQIYKQFNKAISDEKGFFELFNSPNDVQNFVYLKKPNGKWTPFWSGTPNNSNSGKVSNFLENKE</sequence>
<protein>
    <recommendedName>
        <fullName evidence="2">TNase-like domain-containing protein</fullName>
    </recommendedName>
</protein>
<keyword evidence="4" id="KW-1185">Reference proteome</keyword>
<evidence type="ECO:0000313" key="3">
    <source>
        <dbReference type="EMBL" id="VEU74480.1"/>
    </source>
</evidence>
<dbReference type="InterPro" id="IPR016071">
    <property type="entry name" value="Staphylococal_nuclease_OB-fold"/>
</dbReference>
<dbReference type="KEGG" id="mcit:NCTC10181_00329"/>
<organism evidence="3 4">
    <name type="scientific">Mycoplasmopsis citelli</name>
    <dbReference type="NCBI Taxonomy" id="171281"/>
    <lineage>
        <taxon>Bacteria</taxon>
        <taxon>Bacillati</taxon>
        <taxon>Mycoplasmatota</taxon>
        <taxon>Mycoplasmoidales</taxon>
        <taxon>Metamycoplasmataceae</taxon>
        <taxon>Mycoplasmopsis</taxon>
    </lineage>
</organism>
<gene>
    <name evidence="3" type="ORF">NCTC10181_00329</name>
</gene>
<evidence type="ECO:0000256" key="1">
    <source>
        <dbReference type="SAM" id="SignalP"/>
    </source>
</evidence>
<dbReference type="OrthoDB" id="398206at2"/>
<dbReference type="Gene3D" id="2.40.50.90">
    <property type="match status" value="1"/>
</dbReference>
<evidence type="ECO:0000259" key="2">
    <source>
        <dbReference type="PROSITE" id="PS50830"/>
    </source>
</evidence>
<dbReference type="Pfam" id="PF00565">
    <property type="entry name" value="SNase"/>
    <property type="match status" value="1"/>
</dbReference>
<feature type="chain" id="PRO_5019392134" description="TNase-like domain-containing protein" evidence="1">
    <location>
        <begin position="25"/>
        <end position="470"/>
    </location>
</feature>
<keyword evidence="1" id="KW-0732">Signal</keyword>
<feature type="domain" description="TNase-like" evidence="2">
    <location>
        <begin position="258"/>
        <end position="426"/>
    </location>
</feature>
<dbReference type="Proteomes" id="UP000290985">
    <property type="component" value="Chromosome"/>
</dbReference>
<dbReference type="SUPFAM" id="SSF50199">
    <property type="entry name" value="Staphylococcal nuclease"/>
    <property type="match status" value="1"/>
</dbReference>
<proteinExistence type="predicted"/>
<dbReference type="AlphaFoldDB" id="A0A449B1K3"/>
<dbReference type="InterPro" id="IPR035437">
    <property type="entry name" value="SNase_OB-fold_sf"/>
</dbReference>
<dbReference type="PROSITE" id="PS51257">
    <property type="entry name" value="PROKAR_LIPOPROTEIN"/>
    <property type="match status" value="1"/>
</dbReference>
<reference evidence="3 4" key="1">
    <citation type="submission" date="2019-01" db="EMBL/GenBank/DDBJ databases">
        <authorList>
            <consortium name="Pathogen Informatics"/>
        </authorList>
    </citation>
    <scope>NUCLEOTIDE SEQUENCE [LARGE SCALE GENOMIC DNA]</scope>
    <source>
        <strain evidence="3 4">NCTC10181</strain>
    </source>
</reference>